<keyword evidence="2" id="KW-0540">Nuclease</keyword>
<proteinExistence type="predicted"/>
<dbReference type="GO" id="GO:0004527">
    <property type="term" value="F:exonuclease activity"/>
    <property type="evidence" value="ECO:0007669"/>
    <property type="project" value="UniProtKB-KW"/>
</dbReference>
<dbReference type="EMBL" id="SNZW01000013">
    <property type="protein sequence ID" value="TDS16622.1"/>
    <property type="molecule type" value="Genomic_DNA"/>
</dbReference>
<keyword evidence="2" id="KW-0378">Hydrolase</keyword>
<sequence>MKILTWNCNGALRRKFGHLSDYNADIIVVQECENPAETTHKTYTEWANNYLWIGDNKNKGVGVFAKKHIRLERLNWSNRFRNHEVKYFLPCSINGEFELLAVWNHSNQSPTFGYIGQLWKYLQINKTNLNNCMVIGDFNSNKIWDKWDRWWNHSNVVEEFKEIGIESLYHKSFKEEHGLETQPTFYLQRNLQKPYHIDYVFGSQNFVASLKTLEIGPVSYWLKISDHLPLVCEF</sequence>
<keyword evidence="3" id="KW-1185">Reference proteome</keyword>
<feature type="domain" description="Endonuclease/exonuclease/phosphatase" evidence="1">
    <location>
        <begin position="4"/>
        <end position="227"/>
    </location>
</feature>
<keyword evidence="2" id="KW-0269">Exonuclease</keyword>
<evidence type="ECO:0000313" key="2">
    <source>
        <dbReference type="EMBL" id="TDS16622.1"/>
    </source>
</evidence>
<dbReference type="SUPFAM" id="SSF56219">
    <property type="entry name" value="DNase I-like"/>
    <property type="match status" value="1"/>
</dbReference>
<dbReference type="Proteomes" id="UP000295274">
    <property type="component" value="Unassembled WGS sequence"/>
</dbReference>
<organism evidence="2 3">
    <name type="scientific">Maribacter caenipelagi</name>
    <dbReference type="NCBI Taxonomy" id="1447781"/>
    <lineage>
        <taxon>Bacteria</taxon>
        <taxon>Pseudomonadati</taxon>
        <taxon>Bacteroidota</taxon>
        <taxon>Flavobacteriia</taxon>
        <taxon>Flavobacteriales</taxon>
        <taxon>Flavobacteriaceae</taxon>
        <taxon>Maribacter</taxon>
    </lineage>
</organism>
<dbReference type="RefSeq" id="WP_133672126.1">
    <property type="nucleotide sequence ID" value="NZ_SNZW01000013.1"/>
</dbReference>
<evidence type="ECO:0000313" key="3">
    <source>
        <dbReference type="Proteomes" id="UP000295274"/>
    </source>
</evidence>
<dbReference type="Gene3D" id="3.60.10.10">
    <property type="entry name" value="Endonuclease/exonuclease/phosphatase"/>
    <property type="match status" value="1"/>
</dbReference>
<accession>A0A4R7D894</accession>
<dbReference type="OrthoDB" id="583592at2"/>
<dbReference type="InterPro" id="IPR005135">
    <property type="entry name" value="Endo/exonuclease/phosphatase"/>
</dbReference>
<dbReference type="Pfam" id="PF03372">
    <property type="entry name" value="Exo_endo_phos"/>
    <property type="match status" value="1"/>
</dbReference>
<reference evidence="2 3" key="1">
    <citation type="submission" date="2019-03" db="EMBL/GenBank/DDBJ databases">
        <title>Genomic Encyclopedia of Type Strains, Phase III (KMG-III): the genomes of soil and plant-associated and newly described type strains.</title>
        <authorList>
            <person name="Whitman W."/>
        </authorList>
    </citation>
    <scope>NUCLEOTIDE SEQUENCE [LARGE SCALE GENOMIC DNA]</scope>
    <source>
        <strain evidence="2 3">CECT 8455</strain>
    </source>
</reference>
<evidence type="ECO:0000259" key="1">
    <source>
        <dbReference type="Pfam" id="PF03372"/>
    </source>
</evidence>
<protein>
    <submittedName>
        <fullName evidence="2">Exonuclease III</fullName>
    </submittedName>
</protein>
<comment type="caution">
    <text evidence="2">The sequence shown here is derived from an EMBL/GenBank/DDBJ whole genome shotgun (WGS) entry which is preliminary data.</text>
</comment>
<name>A0A4R7D894_9FLAO</name>
<dbReference type="InterPro" id="IPR036691">
    <property type="entry name" value="Endo/exonu/phosph_ase_sf"/>
</dbReference>
<dbReference type="AlphaFoldDB" id="A0A4R7D894"/>
<gene>
    <name evidence="2" type="ORF">DFQ03_1103</name>
</gene>